<keyword evidence="3" id="KW-1185">Reference proteome</keyword>
<dbReference type="EMBL" id="JAOQJQ010000005">
    <property type="protein sequence ID" value="MCU6763010.1"/>
    <property type="molecule type" value="Genomic_DNA"/>
</dbReference>
<dbReference type="Proteomes" id="UP001652442">
    <property type="component" value="Unassembled WGS sequence"/>
</dbReference>
<reference evidence="2 3" key="1">
    <citation type="journal article" date="2021" name="ISME Commun">
        <title>Automated analysis of genomic sequences facilitates high-throughput and comprehensive description of bacteria.</title>
        <authorList>
            <person name="Hitch T.C.A."/>
        </authorList>
    </citation>
    <scope>NUCLEOTIDE SEQUENCE [LARGE SCALE GENOMIC DNA]</scope>
    <source>
        <strain evidence="2 3">Sanger_109</strain>
    </source>
</reference>
<feature type="compositionally biased region" description="Polar residues" evidence="1">
    <location>
        <begin position="242"/>
        <end position="276"/>
    </location>
</feature>
<proteinExistence type="predicted"/>
<gene>
    <name evidence="2" type="ORF">OCV88_11840</name>
</gene>
<comment type="caution">
    <text evidence="2">The sequence shown here is derived from an EMBL/GenBank/DDBJ whole genome shotgun (WGS) entry which is preliminary data.</text>
</comment>
<sequence length="368" mass="39494">MKKKIAAIIVCGALAASLVSCQKKEDNPDVSAAGSSEQETSGKSENGMPEESDSMNHVMLALAMAGEETGKEYAVWDGTYFWTACTYLISEDGAMSAGAEEKDGMLVLTEDDVREAANALFAAYDGNRKALPDIPEDFTAVAYDSETEQYTFEKKDAKDWEVVVNSCGDHEDGTYEIQASVVSGTKQEPVADYSVGMQDTSYEGTGKPLYHYMITTFDQTKSYEKGSGDTGSNDESDKTDTAGGQEQTGTDNNSGTGADNNDNTNSQQKPSNTGKKISQEEALALAENGIGKDGATDPETGNIYSFGFEGMTKIDGVEYYNFRLSWLVVDESGNADHSSYLTNIFVSTDGSSVKQGSRGTDGSWEFNA</sequence>
<accession>A0ABT2TLC3</accession>
<dbReference type="PROSITE" id="PS51257">
    <property type="entry name" value="PROKAR_LIPOPROTEIN"/>
    <property type="match status" value="1"/>
</dbReference>
<dbReference type="RefSeq" id="WP_158425667.1">
    <property type="nucleotide sequence ID" value="NZ_JAOQJQ010000005.1"/>
</dbReference>
<name>A0ABT2TLC3_9FIRM</name>
<feature type="compositionally biased region" description="Polar residues" evidence="1">
    <location>
        <begin position="33"/>
        <end position="44"/>
    </location>
</feature>
<feature type="region of interest" description="Disordered" evidence="1">
    <location>
        <begin position="221"/>
        <end position="277"/>
    </location>
</feature>
<protein>
    <submittedName>
        <fullName evidence="2">Uncharacterized protein</fullName>
    </submittedName>
</protein>
<evidence type="ECO:0000313" key="2">
    <source>
        <dbReference type="EMBL" id="MCU6763010.1"/>
    </source>
</evidence>
<organism evidence="2 3">
    <name type="scientific">Brotonthovivens ammoniilytica</name>
    <dbReference type="NCBI Taxonomy" id="2981725"/>
    <lineage>
        <taxon>Bacteria</taxon>
        <taxon>Bacillati</taxon>
        <taxon>Bacillota</taxon>
        <taxon>Clostridia</taxon>
        <taxon>Lachnospirales</taxon>
        <taxon>Lachnospiraceae</taxon>
        <taxon>Brotonthovivens</taxon>
    </lineage>
</organism>
<feature type="region of interest" description="Disordered" evidence="1">
    <location>
        <begin position="26"/>
        <end position="52"/>
    </location>
</feature>
<evidence type="ECO:0000256" key="1">
    <source>
        <dbReference type="SAM" id="MobiDB-lite"/>
    </source>
</evidence>
<evidence type="ECO:0000313" key="3">
    <source>
        <dbReference type="Proteomes" id="UP001652442"/>
    </source>
</evidence>